<sequence length="156" mass="18002">MSLRLADVTRDNFWDVLNLKSSKDQEERIQIFERWVGSNVFFIALGSVHGFKNKAIYDGDTLIGFASHGWDHDHDRWEMISMMLGHAFQGKGYGKKALQLVLDDMIEEYDCSEIYLSVIHDNEAAIRVYEALGFEATGEVFKAFHDEPVYKFTVKK</sequence>
<dbReference type="PROSITE" id="PS51186">
    <property type="entry name" value="GNAT"/>
    <property type="match status" value="1"/>
</dbReference>
<dbReference type="Proteomes" id="UP000322267">
    <property type="component" value="Unassembled WGS sequence"/>
</dbReference>
<dbReference type="CDD" id="cd04301">
    <property type="entry name" value="NAT_SF"/>
    <property type="match status" value="1"/>
</dbReference>
<accession>A0A5D4NL22</accession>
<feature type="domain" description="N-acetyltransferase" evidence="1">
    <location>
        <begin position="3"/>
        <end position="155"/>
    </location>
</feature>
<dbReference type="SUPFAM" id="SSF55729">
    <property type="entry name" value="Acyl-CoA N-acyltransferases (Nat)"/>
    <property type="match status" value="1"/>
</dbReference>
<keyword evidence="2" id="KW-0808">Transferase</keyword>
<gene>
    <name evidence="2" type="ORF">FZC78_19640</name>
</gene>
<dbReference type="PANTHER" id="PTHR43415:SF3">
    <property type="entry name" value="GNAT-FAMILY ACETYLTRANSFERASE"/>
    <property type="match status" value="1"/>
</dbReference>
<dbReference type="GO" id="GO:0016747">
    <property type="term" value="F:acyltransferase activity, transferring groups other than amino-acyl groups"/>
    <property type="evidence" value="ECO:0007669"/>
    <property type="project" value="InterPro"/>
</dbReference>
<comment type="caution">
    <text evidence="2">The sequence shown here is derived from an EMBL/GenBank/DDBJ whole genome shotgun (WGS) entry which is preliminary data.</text>
</comment>
<protein>
    <submittedName>
        <fullName evidence="2">GNAT family N-acetyltransferase</fullName>
    </submittedName>
</protein>
<proteinExistence type="predicted"/>
<dbReference type="InterPro" id="IPR016181">
    <property type="entry name" value="Acyl_CoA_acyltransferase"/>
</dbReference>
<name>A0A5D4NL22_9BACI</name>
<evidence type="ECO:0000259" key="1">
    <source>
        <dbReference type="PROSITE" id="PS51186"/>
    </source>
</evidence>
<dbReference type="InterPro" id="IPR000182">
    <property type="entry name" value="GNAT_dom"/>
</dbReference>
<dbReference type="Gene3D" id="3.40.630.30">
    <property type="match status" value="1"/>
</dbReference>
<evidence type="ECO:0000313" key="2">
    <source>
        <dbReference type="EMBL" id="TYS14066.1"/>
    </source>
</evidence>
<dbReference type="PANTHER" id="PTHR43415">
    <property type="entry name" value="SPERMIDINE N(1)-ACETYLTRANSFERASE"/>
    <property type="match status" value="1"/>
</dbReference>
<evidence type="ECO:0000313" key="3">
    <source>
        <dbReference type="Proteomes" id="UP000322267"/>
    </source>
</evidence>
<dbReference type="RefSeq" id="WP_148941777.1">
    <property type="nucleotide sequence ID" value="NZ_VTEI01000015.1"/>
</dbReference>
<dbReference type="OrthoDB" id="9127144at2"/>
<dbReference type="Pfam" id="PF00583">
    <property type="entry name" value="Acetyltransf_1"/>
    <property type="match status" value="1"/>
</dbReference>
<dbReference type="EMBL" id="VTEI01000015">
    <property type="protein sequence ID" value="TYS14066.1"/>
    <property type="molecule type" value="Genomic_DNA"/>
</dbReference>
<dbReference type="AlphaFoldDB" id="A0A5D4NL22"/>
<organism evidence="2 3">
    <name type="scientific">Rossellomorea vietnamensis</name>
    <dbReference type="NCBI Taxonomy" id="218284"/>
    <lineage>
        <taxon>Bacteria</taxon>
        <taxon>Bacillati</taxon>
        <taxon>Bacillota</taxon>
        <taxon>Bacilli</taxon>
        <taxon>Bacillales</taxon>
        <taxon>Bacillaceae</taxon>
        <taxon>Rossellomorea</taxon>
    </lineage>
</organism>
<reference evidence="2 3" key="1">
    <citation type="submission" date="2019-08" db="EMBL/GenBank/DDBJ databases">
        <title>Bacillus genomes from the desert of Cuatro Cienegas, Coahuila.</title>
        <authorList>
            <person name="Olmedo-Alvarez G."/>
        </authorList>
    </citation>
    <scope>NUCLEOTIDE SEQUENCE [LARGE SCALE GENOMIC DNA]</scope>
    <source>
        <strain evidence="2 3">CH34_1T</strain>
    </source>
</reference>